<dbReference type="Pfam" id="PF07944">
    <property type="entry name" value="Beta-AFase-like_GH127_cat"/>
    <property type="match status" value="1"/>
</dbReference>
<dbReference type="EMBL" id="JAGUCO010000015">
    <property type="protein sequence ID" value="MBS2099783.1"/>
    <property type="molecule type" value="Genomic_DNA"/>
</dbReference>
<dbReference type="PROSITE" id="PS51257">
    <property type="entry name" value="PROKAR_LIPOPROTEIN"/>
    <property type="match status" value="1"/>
</dbReference>
<dbReference type="Proteomes" id="UP000708576">
    <property type="component" value="Unassembled WGS sequence"/>
</dbReference>
<proteinExistence type="predicted"/>
<dbReference type="InterPro" id="IPR012878">
    <property type="entry name" value="Beta-AFase-like_GH127_cat"/>
</dbReference>
<dbReference type="PANTHER" id="PTHR31151:SF0">
    <property type="entry name" value="PROLINE-TRNA LIGASE (DUF1680)"/>
    <property type="match status" value="1"/>
</dbReference>
<sequence length="780" mass="89415">MRRSILLLAIIPLFIGCVKKQEKMQTFSLEDVKLQPSPFLNAQKVDHKYLLELDIDRLLAPYFKEAGLEPVKDNYTNWENTGLDGHIGGHYLSALSMMYASTGNQELLNRVNYFVTQLKKCQDANGDGYLSGVPDGKRIWNEISDGKIEAGSFSLNKGWVPLYNIHKIFAGLRDAYEFAHNQEALNMLIKLSDWFMSITDHLSDEQLQQMLISEHGGMNEVFVDVAELSGDNKYLVFAKRFSDYSILNPLIDKNINLVGMHANTQIPKVIGFKRYADAAHDTTWNAASEYFWDKVINDMTISIGGNSVREHFHSPDDYSSMIKSEQGPETCNTYNMLRLSKMLFLSENDNKFMDYYERALYNHILSTQHPETGGFVYFTPMRPQHYRVYSQVHTSFWCCVGSGLENHTKYGEMIYTHTSDELFVNLFIPSQLSWKENGVVLLQETQFPYSDEINFVIQKAAKSFNLNIRIPAWLGDKSPEVIINGETAQTKKLNGYLQLQKKEWQEGDLVSVKMPMHTTIEYLPDNSNYASVSYGPIVLGSKTDTTDLDGLYADDSRMGHIAKGEMRPLEEAPAILADNRDFSDKIHPIENKPLHFWIDLKDNERLELQPFYEVHDARYMVYWPVYTKAELESEMEKLRIEEEAALALERQTIDKVAPGEQQPESDHFFKGEKTNSGIHQERFWRDATGWFSYILNDKKAEAKTLRIEYFGGDTGRKFRIELNGNLLAKVHLEGGKDGFYFVDYPLEDIKDKIKTGKIELKFVAEPGSVAGGIYGVRLMK</sequence>
<feature type="domain" description="Glycoside hydrolase GH146 substrate-binding" evidence="3">
    <location>
        <begin position="647"/>
        <end position="779"/>
    </location>
</feature>
<dbReference type="Pfam" id="PF20620">
    <property type="entry name" value="DUF6805"/>
    <property type="match status" value="1"/>
</dbReference>
<dbReference type="RefSeq" id="WP_212217027.1">
    <property type="nucleotide sequence ID" value="NZ_JAGUCO010000015.1"/>
</dbReference>
<keyword evidence="5" id="KW-0378">Hydrolase</keyword>
<dbReference type="InterPro" id="IPR032275">
    <property type="entry name" value="DUF4986"/>
</dbReference>
<reference evidence="5 6" key="1">
    <citation type="journal article" date="2015" name="Int. J. Syst. Evol. Microbiol.">
        <title>Carboxylicivirga linearis sp. nov., isolated from a sea cucumber culture pond.</title>
        <authorList>
            <person name="Wang F.Q."/>
            <person name="Zhou Y.X."/>
            <person name="Lin X.Z."/>
            <person name="Chen G.J."/>
            <person name="Du Z.J."/>
        </authorList>
    </citation>
    <scope>NUCLEOTIDE SEQUENCE [LARGE SCALE GENOMIC DNA]</scope>
    <source>
        <strain evidence="5 6">FB218</strain>
    </source>
</reference>
<accession>A0ABS5JY08</accession>
<feature type="domain" description="DUF4986" evidence="2">
    <location>
        <begin position="545"/>
        <end position="623"/>
    </location>
</feature>
<dbReference type="InterPro" id="IPR008928">
    <property type="entry name" value="6-hairpin_glycosidase_sf"/>
</dbReference>
<feature type="domain" description="Non-reducing end beta-L-arabinofuranosidase-like GH127 middle" evidence="4">
    <location>
        <begin position="422"/>
        <end position="516"/>
    </location>
</feature>
<evidence type="ECO:0000259" key="1">
    <source>
        <dbReference type="Pfam" id="PF07944"/>
    </source>
</evidence>
<name>A0ABS5JY08_9BACT</name>
<dbReference type="InterPro" id="IPR049046">
    <property type="entry name" value="Beta-AFase-like_GH127_middle"/>
</dbReference>
<feature type="domain" description="Non-reducing end beta-L-arabinofuranosidase-like GH127 catalytic" evidence="1">
    <location>
        <begin position="31"/>
        <end position="412"/>
    </location>
</feature>
<dbReference type="PANTHER" id="PTHR31151">
    <property type="entry name" value="PROLINE-TRNA LIGASE (DUF1680)"/>
    <property type="match status" value="1"/>
</dbReference>
<dbReference type="GO" id="GO:0016787">
    <property type="term" value="F:hydrolase activity"/>
    <property type="evidence" value="ECO:0007669"/>
    <property type="project" value="UniProtKB-KW"/>
</dbReference>
<dbReference type="InterPro" id="IPR046544">
    <property type="entry name" value="GH146_SB_dom"/>
</dbReference>
<comment type="caution">
    <text evidence="5">The sequence shown here is derived from an EMBL/GenBank/DDBJ whole genome shotgun (WGS) entry which is preliminary data.</text>
</comment>
<evidence type="ECO:0000259" key="4">
    <source>
        <dbReference type="Pfam" id="PF20736"/>
    </source>
</evidence>
<dbReference type="SUPFAM" id="SSF48208">
    <property type="entry name" value="Six-hairpin glycosidases"/>
    <property type="match status" value="1"/>
</dbReference>
<protein>
    <submittedName>
        <fullName evidence="5">Glycoside hydrolase family 127 protein</fullName>
    </submittedName>
</protein>
<dbReference type="Pfam" id="PF16375">
    <property type="entry name" value="DUF4986"/>
    <property type="match status" value="1"/>
</dbReference>
<evidence type="ECO:0000259" key="3">
    <source>
        <dbReference type="Pfam" id="PF20620"/>
    </source>
</evidence>
<organism evidence="5 6">
    <name type="scientific">Carboxylicivirga linearis</name>
    <dbReference type="NCBI Taxonomy" id="1628157"/>
    <lineage>
        <taxon>Bacteria</taxon>
        <taxon>Pseudomonadati</taxon>
        <taxon>Bacteroidota</taxon>
        <taxon>Bacteroidia</taxon>
        <taxon>Marinilabiliales</taxon>
        <taxon>Marinilabiliaceae</taxon>
        <taxon>Carboxylicivirga</taxon>
    </lineage>
</organism>
<keyword evidence="6" id="KW-1185">Reference proteome</keyword>
<evidence type="ECO:0000313" key="6">
    <source>
        <dbReference type="Proteomes" id="UP000708576"/>
    </source>
</evidence>
<gene>
    <name evidence="5" type="ORF">KEM10_15950</name>
</gene>
<dbReference type="Pfam" id="PF20736">
    <property type="entry name" value="Glyco_hydro127M"/>
    <property type="match status" value="1"/>
</dbReference>
<evidence type="ECO:0000259" key="2">
    <source>
        <dbReference type="Pfam" id="PF16375"/>
    </source>
</evidence>
<evidence type="ECO:0000313" key="5">
    <source>
        <dbReference type="EMBL" id="MBS2099783.1"/>
    </source>
</evidence>